<keyword evidence="2" id="KW-1185">Reference proteome</keyword>
<evidence type="ECO:0008006" key="3">
    <source>
        <dbReference type="Google" id="ProtNLM"/>
    </source>
</evidence>
<evidence type="ECO:0000313" key="2">
    <source>
        <dbReference type="Proteomes" id="UP001185012"/>
    </source>
</evidence>
<reference evidence="1 2" key="1">
    <citation type="submission" date="2023-07" db="EMBL/GenBank/DDBJ databases">
        <title>Genomic Encyclopedia of Type Strains, Phase IV (KMG-IV): sequencing the most valuable type-strain genomes for metagenomic binning, comparative biology and taxonomic classification.</title>
        <authorList>
            <person name="Goeker M."/>
        </authorList>
    </citation>
    <scope>NUCLEOTIDE SEQUENCE [LARGE SCALE GENOMIC DNA]</scope>
    <source>
        <strain evidence="1 2">DSM 45903</strain>
    </source>
</reference>
<comment type="caution">
    <text evidence="1">The sequence shown here is derived from an EMBL/GenBank/DDBJ whole genome shotgun (WGS) entry which is preliminary data.</text>
</comment>
<dbReference type="Proteomes" id="UP001185012">
    <property type="component" value="Unassembled WGS sequence"/>
</dbReference>
<organism evidence="1 2">
    <name type="scientific">Desmospora profundinema</name>
    <dbReference type="NCBI Taxonomy" id="1571184"/>
    <lineage>
        <taxon>Bacteria</taxon>
        <taxon>Bacillati</taxon>
        <taxon>Bacillota</taxon>
        <taxon>Bacilli</taxon>
        <taxon>Bacillales</taxon>
        <taxon>Thermoactinomycetaceae</taxon>
        <taxon>Desmospora</taxon>
    </lineage>
</organism>
<evidence type="ECO:0000313" key="1">
    <source>
        <dbReference type="EMBL" id="MDR6224995.1"/>
    </source>
</evidence>
<name>A0ABU1IMJ1_9BACL</name>
<accession>A0ABU1IMJ1</accession>
<gene>
    <name evidence="1" type="ORF">JOE21_000986</name>
</gene>
<proteinExistence type="predicted"/>
<dbReference type="RefSeq" id="WP_309863064.1">
    <property type="nucleotide sequence ID" value="NZ_JAVDQG010000002.1"/>
</dbReference>
<dbReference type="EMBL" id="JAVDQG010000002">
    <property type="protein sequence ID" value="MDR6224995.1"/>
    <property type="molecule type" value="Genomic_DNA"/>
</dbReference>
<sequence length="129" mass="14610">MSGLERMISGVTGTGDHARESDLKTRYYRGPLREVVERIRKLPSEDNRFRLVHVDEDRGEVMLEHRGVLGITHDVVVTPVAMTPLSIAVDVHAAIRGRMWDFGGWNRKLIRAIYTYLDRHLSPSSGSAK</sequence>
<protein>
    <recommendedName>
        <fullName evidence="3">DUF1499 domain-containing protein</fullName>
    </recommendedName>
</protein>